<evidence type="ECO:0000313" key="3">
    <source>
        <dbReference type="Proteomes" id="UP001236415"/>
    </source>
</evidence>
<dbReference type="InterPro" id="IPR038765">
    <property type="entry name" value="Papain-like_cys_pep_sf"/>
</dbReference>
<evidence type="ECO:0000259" key="1">
    <source>
        <dbReference type="Pfam" id="PF05257"/>
    </source>
</evidence>
<organism evidence="2 3">
    <name type="scientific">Paenibacillus polygoni</name>
    <dbReference type="NCBI Taxonomy" id="3050112"/>
    <lineage>
        <taxon>Bacteria</taxon>
        <taxon>Bacillati</taxon>
        <taxon>Bacillota</taxon>
        <taxon>Bacilli</taxon>
        <taxon>Bacillales</taxon>
        <taxon>Paenibacillaceae</taxon>
        <taxon>Paenibacillus</taxon>
    </lineage>
</organism>
<name>A0ABY8WYH6_9BACL</name>
<dbReference type="Proteomes" id="UP001236415">
    <property type="component" value="Chromosome"/>
</dbReference>
<dbReference type="EMBL" id="CP127162">
    <property type="protein sequence ID" value="WIV17384.1"/>
    <property type="molecule type" value="Genomic_DNA"/>
</dbReference>
<proteinExistence type="predicted"/>
<accession>A0ABY8WYH6</accession>
<gene>
    <name evidence="2" type="ORF">QPK24_13165</name>
</gene>
<protein>
    <submittedName>
        <fullName evidence="2">CHAP domain-containing protein</fullName>
    </submittedName>
</protein>
<keyword evidence="3" id="KW-1185">Reference proteome</keyword>
<dbReference type="SUPFAM" id="SSF109604">
    <property type="entry name" value="HD-domain/PDEase-like"/>
    <property type="match status" value="1"/>
</dbReference>
<evidence type="ECO:0000313" key="2">
    <source>
        <dbReference type="EMBL" id="WIV17384.1"/>
    </source>
</evidence>
<dbReference type="RefSeq" id="WP_285741735.1">
    <property type="nucleotide sequence ID" value="NZ_CP127162.1"/>
</dbReference>
<feature type="domain" description="Peptidase C51" evidence="1">
    <location>
        <begin position="229"/>
        <end position="323"/>
    </location>
</feature>
<reference evidence="2 3" key="1">
    <citation type="submission" date="2023-06" db="EMBL/GenBank/DDBJ databases">
        <title>Paenibacillus polygonum sp. nov., an endophytic bacterium, isolated from Polygonum lapathifolium L. in Nanji Wetland National Nature Reserve, South of Poyang Lake, Jiangxi Province, China.</title>
        <authorList>
            <person name="Yu Z."/>
        </authorList>
    </citation>
    <scope>NUCLEOTIDE SEQUENCE [LARGE SCALE GENOMIC DNA]</scope>
    <source>
        <strain evidence="2 3">C31</strain>
    </source>
</reference>
<sequence>MISDKKSRRLDFVQSLVHDNILLVEGSNLKKHQVWSQLSGVSSFASMLAIRRGQNPELAAIAGLLHNYYFVKTQVKSFPGHNSADAIRPILRSSELFSDEEMSIILRSIFYQDDRQRGHGPYEEILKDAILLQMYFHNTARHVSTMDIHRLQNVLRELGMPEETVKALATTDHIDAKLINPLREDRRSMLADYAETLAKKNIIGVPNNEDYREICKYWPDVDIYKVLENNWCAAFVYHCCMHAGILLPIRYPNHMYRLAGVGALLDWAKLPDTGFFYDVNEEEFSPARGDIVIYEKLLSDHSHDHIGIVLACDDPKIMVAEGNVDNKNISGILYRDRNHCILGYIRIKDSYQYQFNGEYFPIQ</sequence>
<dbReference type="Gene3D" id="3.90.1720.10">
    <property type="entry name" value="endopeptidase domain like (from Nostoc punctiforme)"/>
    <property type="match status" value="1"/>
</dbReference>
<dbReference type="InterPro" id="IPR007921">
    <property type="entry name" value="CHAP_dom"/>
</dbReference>
<dbReference type="Pfam" id="PF05257">
    <property type="entry name" value="CHAP"/>
    <property type="match status" value="1"/>
</dbReference>
<dbReference type="SUPFAM" id="SSF54001">
    <property type="entry name" value="Cysteine proteinases"/>
    <property type="match status" value="1"/>
</dbReference>